<dbReference type="GO" id="GO:0016020">
    <property type="term" value="C:membrane"/>
    <property type="evidence" value="ECO:0007669"/>
    <property type="project" value="UniProtKB-SubCell"/>
</dbReference>
<gene>
    <name evidence="8" type="ORF">ElyMa_004054300</name>
</gene>
<dbReference type="AlphaFoldDB" id="A0AAV4G6A4"/>
<dbReference type="InterPro" id="IPR008795">
    <property type="entry name" value="Prominin"/>
</dbReference>
<evidence type="ECO:0000256" key="4">
    <source>
        <dbReference type="ARBA" id="ARBA00022989"/>
    </source>
</evidence>
<feature type="transmembrane region" description="Helical" evidence="7">
    <location>
        <begin position="286"/>
        <end position="312"/>
    </location>
</feature>
<evidence type="ECO:0000313" key="8">
    <source>
        <dbReference type="EMBL" id="GFR80814.1"/>
    </source>
</evidence>
<feature type="transmembrane region" description="Helical" evidence="7">
    <location>
        <begin position="640"/>
        <end position="662"/>
    </location>
</feature>
<feature type="transmembrane region" description="Helical" evidence="7">
    <location>
        <begin position="12"/>
        <end position="34"/>
    </location>
</feature>
<accession>A0AAV4G6A4</accession>
<name>A0AAV4G6A4_9GAST</name>
<dbReference type="PANTHER" id="PTHR22730:SF1">
    <property type="entry name" value="PROMININ-LIKE PROTEIN"/>
    <property type="match status" value="1"/>
</dbReference>
<evidence type="ECO:0000256" key="6">
    <source>
        <dbReference type="ARBA" id="ARBA00023180"/>
    </source>
</evidence>
<feature type="transmembrane region" description="Helical" evidence="7">
    <location>
        <begin position="690"/>
        <end position="723"/>
    </location>
</feature>
<evidence type="ECO:0000256" key="2">
    <source>
        <dbReference type="ARBA" id="ARBA00006058"/>
    </source>
</evidence>
<dbReference type="Pfam" id="PF05478">
    <property type="entry name" value="Prominin"/>
    <property type="match status" value="1"/>
</dbReference>
<sequence length="757" mass="82086">TYKDNERCVRMGLTQALVLMLICVFSATVCIYIANETFTDALHFTNQSLVSNVGDIGRFLNNTGRRFQYLVTDMYDLIHAALQKDLANLGNLAEADIFANLRVYQVADDIAKLDDTLWSLSKRLNQTISDVDELQTAASRLAVKLGSLADDIDATTSSTCPSSCSPDLCSTLDTSSLRQAVLNVTTLPDINSTFAKLEDIRSENNFTVLASSALSNLEGISNSIDGVAVDIKTGVNSSLMKYYDLIHGLSDGVFKTMTEAFPTQNVIDESTDIMETVMDYDKYRRYFGLAFSSVFLVLVLLYTIGVILGIAFYDDTALPTERSAGSNLGGNILLIGVGLTFILGTLFMVLTIFAFLFGALLEKGCEPVEDLGYFKEFLDKGKAGGYDLSDITLGVKSLDLNTYDVLVGCRADLTPWAVLKMSEVVPLEDYLVYINYVGTVAQQLASLQTADISMFKFATSDLSQALGDLQTIGPNAVDFSSITNVLQGQPVSINFTSTLTQARNIQQACTDPAQAEWSNYISRMESIEENEAAAVQLSMRNLAASASALESDLKTFQESTRVLLQNAAHIDFQIQNNMTSVLLQSSVGLAGRMFAYLDSYAIEVVDVIYNSLGNCRPLWNLYKSFSIVLCDYGVDTLNGYWFSIGWGLFFFIPMVVVAALLANHYKTMDAEVGYQEFDDIIDGDEDSKAAAAAAVVVVVVVIVVVLVVVVVVIVVVVVVAVVVAAAAAAVVVVVIILVIVEVVLVVAAAVVVVVIMM</sequence>
<keyword evidence="3 7" id="KW-0812">Transmembrane</keyword>
<evidence type="ECO:0000256" key="7">
    <source>
        <dbReference type="SAM" id="Phobius"/>
    </source>
</evidence>
<evidence type="ECO:0000313" key="9">
    <source>
        <dbReference type="Proteomes" id="UP000762676"/>
    </source>
</evidence>
<feature type="non-terminal residue" evidence="8">
    <location>
        <position position="1"/>
    </location>
</feature>
<dbReference type="PANTHER" id="PTHR22730">
    <property type="entry name" value="PROMININ PROM PROTEIN"/>
    <property type="match status" value="1"/>
</dbReference>
<comment type="caution">
    <text evidence="8">The sequence shown here is derived from an EMBL/GenBank/DDBJ whole genome shotgun (WGS) entry which is preliminary data.</text>
</comment>
<reference evidence="8 9" key="1">
    <citation type="journal article" date="2021" name="Elife">
        <title>Chloroplast acquisition without the gene transfer in kleptoplastic sea slugs, Plakobranchus ocellatus.</title>
        <authorList>
            <person name="Maeda T."/>
            <person name="Takahashi S."/>
            <person name="Yoshida T."/>
            <person name="Shimamura S."/>
            <person name="Takaki Y."/>
            <person name="Nagai Y."/>
            <person name="Toyoda A."/>
            <person name="Suzuki Y."/>
            <person name="Arimoto A."/>
            <person name="Ishii H."/>
            <person name="Satoh N."/>
            <person name="Nishiyama T."/>
            <person name="Hasebe M."/>
            <person name="Maruyama T."/>
            <person name="Minagawa J."/>
            <person name="Obokata J."/>
            <person name="Shigenobu S."/>
        </authorList>
    </citation>
    <scope>NUCLEOTIDE SEQUENCE [LARGE SCALE GENOMIC DNA]</scope>
</reference>
<dbReference type="EMBL" id="BMAT01008239">
    <property type="protein sequence ID" value="GFR80814.1"/>
    <property type="molecule type" value="Genomic_DNA"/>
</dbReference>
<keyword evidence="6" id="KW-0325">Glycoprotein</keyword>
<evidence type="ECO:0000256" key="3">
    <source>
        <dbReference type="ARBA" id="ARBA00022692"/>
    </source>
</evidence>
<keyword evidence="9" id="KW-1185">Reference proteome</keyword>
<evidence type="ECO:0000256" key="1">
    <source>
        <dbReference type="ARBA" id="ARBA00004141"/>
    </source>
</evidence>
<comment type="similarity">
    <text evidence="2">Belongs to the prominin family.</text>
</comment>
<organism evidence="8 9">
    <name type="scientific">Elysia marginata</name>
    <dbReference type="NCBI Taxonomy" id="1093978"/>
    <lineage>
        <taxon>Eukaryota</taxon>
        <taxon>Metazoa</taxon>
        <taxon>Spiralia</taxon>
        <taxon>Lophotrochozoa</taxon>
        <taxon>Mollusca</taxon>
        <taxon>Gastropoda</taxon>
        <taxon>Heterobranchia</taxon>
        <taxon>Euthyneura</taxon>
        <taxon>Panpulmonata</taxon>
        <taxon>Sacoglossa</taxon>
        <taxon>Placobranchoidea</taxon>
        <taxon>Plakobranchidae</taxon>
        <taxon>Elysia</taxon>
    </lineage>
</organism>
<keyword evidence="4 7" id="KW-1133">Transmembrane helix</keyword>
<comment type="subcellular location">
    <subcellularLocation>
        <location evidence="1">Membrane</location>
        <topology evidence="1">Multi-pass membrane protein</topology>
    </subcellularLocation>
</comment>
<feature type="transmembrane region" description="Helical" evidence="7">
    <location>
        <begin position="729"/>
        <end position="755"/>
    </location>
</feature>
<evidence type="ECO:0000256" key="5">
    <source>
        <dbReference type="ARBA" id="ARBA00023136"/>
    </source>
</evidence>
<protein>
    <submittedName>
        <fullName evidence="8">Prominin-1-A</fullName>
    </submittedName>
</protein>
<feature type="transmembrane region" description="Helical" evidence="7">
    <location>
        <begin position="332"/>
        <end position="357"/>
    </location>
</feature>
<proteinExistence type="inferred from homology"/>
<keyword evidence="5 7" id="KW-0472">Membrane</keyword>
<dbReference type="Proteomes" id="UP000762676">
    <property type="component" value="Unassembled WGS sequence"/>
</dbReference>